<dbReference type="EMBL" id="CM046390">
    <property type="protein sequence ID" value="KAI8563903.1"/>
    <property type="molecule type" value="Genomic_DNA"/>
</dbReference>
<sequence length="417" mass="48226">MFRCNSSASSSSHLTSIPDIVNQEEQEYQDLNISDFHNWNIPKIPVKEIYRSSFLSDSFRTDQIAKTVEQVYAITKQEERCSLLSKESVKRHLDRGLKDKNILKALTLNIQTAGAITNMLKGSHALALIYRIYYKCMKTNLNIHALVKSPKDKTVLIQSNTNANIQVPKTISWNDITLPTSWVSENDSYPHKMQNDTVDLDYIKQYLDGTVRISFDQQRINPPLRIKELRIETSSQISKPCYSTQSNFDDSETSPGSPTLTDFEGTTPPVNPPNQVDPALRVLTRITNDDDSDDEYDELYEEFKSKKNKQKRKNWRSKYSSSQQDKMIDQWQQYMEDNNIEIYFFDYLEKIAIPTKPMSLSSVCSTSSQKTYSIESKELKVIKHDNETIDNKLVKIRNTTTQHLKHEVKIVKKILKN</sequence>
<dbReference type="Proteomes" id="UP001062846">
    <property type="component" value="Chromosome 3"/>
</dbReference>
<evidence type="ECO:0000313" key="1">
    <source>
        <dbReference type="EMBL" id="KAI8563903.1"/>
    </source>
</evidence>
<proteinExistence type="predicted"/>
<gene>
    <name evidence="1" type="ORF">RHMOL_Rhmol03G0145600</name>
</gene>
<comment type="caution">
    <text evidence="1">The sequence shown here is derived from an EMBL/GenBank/DDBJ whole genome shotgun (WGS) entry which is preliminary data.</text>
</comment>
<keyword evidence="2" id="KW-1185">Reference proteome</keyword>
<organism evidence="1 2">
    <name type="scientific">Rhododendron molle</name>
    <name type="common">Chinese azalea</name>
    <name type="synonym">Azalea mollis</name>
    <dbReference type="NCBI Taxonomy" id="49168"/>
    <lineage>
        <taxon>Eukaryota</taxon>
        <taxon>Viridiplantae</taxon>
        <taxon>Streptophyta</taxon>
        <taxon>Embryophyta</taxon>
        <taxon>Tracheophyta</taxon>
        <taxon>Spermatophyta</taxon>
        <taxon>Magnoliopsida</taxon>
        <taxon>eudicotyledons</taxon>
        <taxon>Gunneridae</taxon>
        <taxon>Pentapetalae</taxon>
        <taxon>asterids</taxon>
        <taxon>Ericales</taxon>
        <taxon>Ericaceae</taxon>
        <taxon>Ericoideae</taxon>
        <taxon>Rhodoreae</taxon>
        <taxon>Rhododendron</taxon>
    </lineage>
</organism>
<reference evidence="1" key="1">
    <citation type="submission" date="2022-02" db="EMBL/GenBank/DDBJ databases">
        <title>Plant Genome Project.</title>
        <authorList>
            <person name="Zhang R.-G."/>
        </authorList>
    </citation>
    <scope>NUCLEOTIDE SEQUENCE</scope>
    <source>
        <strain evidence="1">AT1</strain>
    </source>
</reference>
<evidence type="ECO:0000313" key="2">
    <source>
        <dbReference type="Proteomes" id="UP001062846"/>
    </source>
</evidence>
<accession>A0ACC0PGW9</accession>
<protein>
    <submittedName>
        <fullName evidence="1">Uncharacterized protein</fullName>
    </submittedName>
</protein>
<name>A0ACC0PGW9_RHOML</name>